<proteinExistence type="predicted"/>
<accession>A0A9N9EHW4</accession>
<protein>
    <submittedName>
        <fullName evidence="1">9292_t:CDS:1</fullName>
    </submittedName>
</protein>
<dbReference type="Proteomes" id="UP000789739">
    <property type="component" value="Unassembled WGS sequence"/>
</dbReference>
<comment type="caution">
    <text evidence="1">The sequence shown here is derived from an EMBL/GenBank/DDBJ whole genome shotgun (WGS) entry which is preliminary data.</text>
</comment>
<name>A0A9N9EHW4_9GLOM</name>
<sequence length="61" mass="6925">MLKDMLIRLGNEISWTTAILQKLKTIGFIHGGLNQMLMELDCPEGYVCRVHKGDVYKIADC</sequence>
<evidence type="ECO:0000313" key="2">
    <source>
        <dbReference type="Proteomes" id="UP000789739"/>
    </source>
</evidence>
<dbReference type="OrthoDB" id="2385582at2759"/>
<evidence type="ECO:0000313" key="1">
    <source>
        <dbReference type="EMBL" id="CAG8672416.1"/>
    </source>
</evidence>
<organism evidence="1 2">
    <name type="scientific">Paraglomus brasilianum</name>
    <dbReference type="NCBI Taxonomy" id="144538"/>
    <lineage>
        <taxon>Eukaryota</taxon>
        <taxon>Fungi</taxon>
        <taxon>Fungi incertae sedis</taxon>
        <taxon>Mucoromycota</taxon>
        <taxon>Glomeromycotina</taxon>
        <taxon>Glomeromycetes</taxon>
        <taxon>Paraglomerales</taxon>
        <taxon>Paraglomeraceae</taxon>
        <taxon>Paraglomus</taxon>
    </lineage>
</organism>
<keyword evidence="2" id="KW-1185">Reference proteome</keyword>
<dbReference type="EMBL" id="CAJVPI010005191">
    <property type="protein sequence ID" value="CAG8672416.1"/>
    <property type="molecule type" value="Genomic_DNA"/>
</dbReference>
<feature type="non-terminal residue" evidence="1">
    <location>
        <position position="61"/>
    </location>
</feature>
<gene>
    <name evidence="1" type="ORF">PBRASI_LOCUS11374</name>
</gene>
<dbReference type="AlphaFoldDB" id="A0A9N9EHW4"/>
<reference evidence="1" key="1">
    <citation type="submission" date="2021-06" db="EMBL/GenBank/DDBJ databases">
        <authorList>
            <person name="Kallberg Y."/>
            <person name="Tangrot J."/>
            <person name="Rosling A."/>
        </authorList>
    </citation>
    <scope>NUCLEOTIDE SEQUENCE</scope>
    <source>
        <strain evidence="1">BR232B</strain>
    </source>
</reference>